<feature type="coiled-coil region" evidence="6">
    <location>
        <begin position="898"/>
        <end position="925"/>
    </location>
</feature>
<feature type="domain" description="Type II methyltransferase M.TaqI-like" evidence="7">
    <location>
        <begin position="347"/>
        <end position="591"/>
    </location>
</feature>
<dbReference type="NCBIfam" id="NF033452">
    <property type="entry name" value="BREX_1_MTaseX"/>
    <property type="match status" value="1"/>
</dbReference>
<reference evidence="8" key="2">
    <citation type="submission" date="2019-12" db="EMBL/GenBank/DDBJ databases">
        <authorList>
            <consortium name="NCBI Pathogen Detection Project"/>
        </authorList>
    </citation>
    <scope>NUCLEOTIDE SEQUENCE</scope>
    <source>
        <strain evidence="8">1930</strain>
    </source>
</reference>
<dbReference type="PROSITE" id="PS00092">
    <property type="entry name" value="N6_MTASE"/>
    <property type="match status" value="1"/>
</dbReference>
<dbReference type="GO" id="GO:0003676">
    <property type="term" value="F:nucleic acid binding"/>
    <property type="evidence" value="ECO:0007669"/>
    <property type="project" value="InterPro"/>
</dbReference>
<name>A0A8H9MTC2_VIBPH</name>
<keyword evidence="3 8" id="KW-0808">Transferase</keyword>
<keyword evidence="6" id="KW-0175">Coiled coil</keyword>
<dbReference type="InterPro" id="IPR011639">
    <property type="entry name" value="MethylTrfase_TaqI-like_dom"/>
</dbReference>
<gene>
    <name evidence="8" type="primary">pglX</name>
    <name evidence="8" type="ORF">I7278_03455</name>
</gene>
<dbReference type="Gene3D" id="3.40.50.150">
    <property type="entry name" value="Vaccinia Virus protein VP39"/>
    <property type="match status" value="1"/>
</dbReference>
<dbReference type="InterPro" id="IPR050953">
    <property type="entry name" value="N4_N6_ade-DNA_methylase"/>
</dbReference>
<dbReference type="PANTHER" id="PTHR33841:SF1">
    <property type="entry name" value="DNA METHYLTRANSFERASE A"/>
    <property type="match status" value="1"/>
</dbReference>
<dbReference type="GO" id="GO:0009007">
    <property type="term" value="F:site-specific DNA-methyltransferase (adenine-specific) activity"/>
    <property type="evidence" value="ECO:0007669"/>
    <property type="project" value="UniProtKB-EC"/>
</dbReference>
<evidence type="ECO:0000256" key="4">
    <source>
        <dbReference type="ARBA" id="ARBA00022691"/>
    </source>
</evidence>
<evidence type="ECO:0000256" key="2">
    <source>
        <dbReference type="ARBA" id="ARBA00022603"/>
    </source>
</evidence>
<keyword evidence="2 8" id="KW-0489">Methyltransferase</keyword>
<evidence type="ECO:0000256" key="5">
    <source>
        <dbReference type="ARBA" id="ARBA00047942"/>
    </source>
</evidence>
<dbReference type="GO" id="GO:0032259">
    <property type="term" value="P:methylation"/>
    <property type="evidence" value="ECO:0007669"/>
    <property type="project" value="UniProtKB-KW"/>
</dbReference>
<keyword evidence="4" id="KW-0949">S-adenosyl-L-methionine</keyword>
<evidence type="ECO:0000256" key="6">
    <source>
        <dbReference type="SAM" id="Coils"/>
    </source>
</evidence>
<dbReference type="GO" id="GO:0006304">
    <property type="term" value="P:DNA modification"/>
    <property type="evidence" value="ECO:0007669"/>
    <property type="project" value="InterPro"/>
</dbReference>
<comment type="catalytic activity">
    <reaction evidence="5">
        <text>a 2'-deoxyadenosine in DNA + S-adenosyl-L-methionine = an N(6)-methyl-2'-deoxyadenosine in DNA + S-adenosyl-L-homocysteine + H(+)</text>
        <dbReference type="Rhea" id="RHEA:15197"/>
        <dbReference type="Rhea" id="RHEA-COMP:12418"/>
        <dbReference type="Rhea" id="RHEA-COMP:12419"/>
        <dbReference type="ChEBI" id="CHEBI:15378"/>
        <dbReference type="ChEBI" id="CHEBI:57856"/>
        <dbReference type="ChEBI" id="CHEBI:59789"/>
        <dbReference type="ChEBI" id="CHEBI:90615"/>
        <dbReference type="ChEBI" id="CHEBI:90616"/>
        <dbReference type="EC" id="2.1.1.72"/>
    </reaction>
</comment>
<comment type="caution">
    <text evidence="8">The sequence shown here is derived from an EMBL/GenBank/DDBJ whole genome shotgun (WGS) entry which is preliminary data.</text>
</comment>
<accession>A0A8H9MTC2</accession>
<dbReference type="InterPro" id="IPR002052">
    <property type="entry name" value="DNA_methylase_N6_adenine_CS"/>
</dbReference>
<dbReference type="PRINTS" id="PR00507">
    <property type="entry name" value="N12N6MTFRASE"/>
</dbReference>
<evidence type="ECO:0000259" key="7">
    <source>
        <dbReference type="Pfam" id="PF07669"/>
    </source>
</evidence>
<dbReference type="Proteomes" id="UP000856022">
    <property type="component" value="Unassembled WGS sequence"/>
</dbReference>
<protein>
    <recommendedName>
        <fullName evidence="1">site-specific DNA-methyltransferase (adenine-specific)</fullName>
        <ecNumber evidence="1">2.1.1.72</ecNumber>
    </recommendedName>
</protein>
<dbReference type="EC" id="2.1.1.72" evidence="1"/>
<dbReference type="InterPro" id="IPR047939">
    <property type="entry name" value="BREX_1_PglX"/>
</dbReference>
<dbReference type="EMBL" id="DACQKT010000001">
    <property type="protein sequence ID" value="HAS6675864.1"/>
    <property type="molecule type" value="Genomic_DNA"/>
</dbReference>
<dbReference type="AlphaFoldDB" id="A0A8H9MTC2"/>
<evidence type="ECO:0000256" key="1">
    <source>
        <dbReference type="ARBA" id="ARBA00011900"/>
    </source>
</evidence>
<evidence type="ECO:0000256" key="3">
    <source>
        <dbReference type="ARBA" id="ARBA00022679"/>
    </source>
</evidence>
<organism evidence="8">
    <name type="scientific">Vibrio parahaemolyticus</name>
    <dbReference type="NCBI Taxonomy" id="670"/>
    <lineage>
        <taxon>Bacteria</taxon>
        <taxon>Pseudomonadati</taxon>
        <taxon>Pseudomonadota</taxon>
        <taxon>Gammaproteobacteria</taxon>
        <taxon>Vibrionales</taxon>
        <taxon>Vibrionaceae</taxon>
        <taxon>Vibrio</taxon>
    </lineage>
</organism>
<evidence type="ECO:0000313" key="8">
    <source>
        <dbReference type="EMBL" id="HAS6675864.1"/>
    </source>
</evidence>
<reference evidence="8" key="1">
    <citation type="journal article" date="2018" name="Genome Biol.">
        <title>SKESA: strategic k-mer extension for scrupulous assemblies.</title>
        <authorList>
            <person name="Souvorov A."/>
            <person name="Agarwala R."/>
            <person name="Lipman D.J."/>
        </authorList>
    </citation>
    <scope>NUCLEOTIDE SEQUENCE</scope>
    <source>
        <strain evidence="8">1930</strain>
    </source>
</reference>
<dbReference type="InterPro" id="IPR029063">
    <property type="entry name" value="SAM-dependent_MTases_sf"/>
</dbReference>
<dbReference type="Pfam" id="PF07669">
    <property type="entry name" value="Eco57I"/>
    <property type="match status" value="1"/>
</dbReference>
<dbReference type="SUPFAM" id="SSF53335">
    <property type="entry name" value="S-adenosyl-L-methionine-dependent methyltransferases"/>
    <property type="match status" value="1"/>
</dbReference>
<dbReference type="PANTHER" id="PTHR33841">
    <property type="entry name" value="DNA METHYLTRANSFERASE YEEA-RELATED"/>
    <property type="match status" value="1"/>
</dbReference>
<sequence>MNTNNIKKYAPKARREFMDAVAKRLNTFGITANKKGELQIAEANLQGSVLQIAGNSFDGKLAEPRKRIVARSQKLGYAQLIEQVAYTWFNRLCAIRYMEIHDYLGHGFRVLSHPDNPKGFEIIDHAQDAADELGLDRARIIELKLAGNKDEELYRELLLGQCHKLHEAMPFLFDALDDETELLLPDNLTRTDSILRGLVDSIPEDDWQQVEVIGWLYQFYISEKKDQVMGKVVKSEDIPAATQLFTPNWIVKYLVQNSVGRQWLQTYPDSAIKTQMEYYIEPAEQSDEVNQQLKAITPESIEPETIKVLDPACGSGHILIEAYNVLKAIYEERGFRSRDIPKMILENNLYGLDIDDRAAQLSGFALMMMARDDDKRIFTRNVRLNVLSLQESNHIDLPTLWKALNLSGSWQSGTSQGLFSDDEQDLSSFNADNRYQLLKRTLARFTQAKTFGSLIDVPSDEHEQLKELLSTLLELQESGDSMQKPAAKELIEIVHQALILSTRYDAVIANPPYMGLRQMNSVIKEYVSQKFVFAKYDLYSAFMLAGFAILKRSGINAQINMQSWMFLSSYEDLRKWVLEEKQIISLCHLGARAFEQISGEVVQTCAWIAENRVIGSQNPIFCDLRNYDAQQKSLAMLSGGARFNKLAQIDFFKIPGQPLAYWLDEAFIDSFTLFPKIESEWLFRQGMATSDNERFLRYWFEVEEIKIDRNCNNPDELRSSSAKWFPYNKGGSFRKWYGNNELVVNWENDGKEMKDFTSTLNQGMNVRLKSREYYCLPNITYSALAGGSFSCRISPNGFLFDTKGSCLFGNEDDLFATSAFLNSKTVSTMLDVLCPTLDFNMVGIKRIPFRKIPELTELGSEAYSISKNDWDQFEISYDFDGCPLVKESENSNVVSVCLQALSVRRVDLTNKLRDIEEKINIIVAQSFGDSNSDCTVDVKDVSLISNKFFNSPKKTADIFERSEIILSFLSYTIGCVLGRFSLEKHKFSADEDGIIPLTDQEWFKDDATNRLREFVQIVWGEEHLQENLDFIAESLCLNAIKPKKSESALETIRRYLSTQFYKDHLKTYKKRPIYWLFSSGKQKAFECLVYLHRYNEGTLSRMRTEYVTPLLGKYDAYAEQLEKQVETADSTSEANRFKKELDALIKKQVELREFDDKLKHYADMRISLNLDDGVKVNYGKFGDLLADVKAITGSAPEVN</sequence>
<proteinExistence type="predicted"/>